<dbReference type="SMART" id="SM00448">
    <property type="entry name" value="REC"/>
    <property type="match status" value="1"/>
</dbReference>
<evidence type="ECO:0000259" key="8">
    <source>
        <dbReference type="PROSITE" id="PS50110"/>
    </source>
</evidence>
<proteinExistence type="predicted"/>
<evidence type="ECO:0000256" key="2">
    <source>
        <dbReference type="ARBA" id="ARBA00023012"/>
    </source>
</evidence>
<keyword evidence="4 7" id="KW-0238">DNA-binding</keyword>
<evidence type="ECO:0000256" key="1">
    <source>
        <dbReference type="ARBA" id="ARBA00022553"/>
    </source>
</evidence>
<dbReference type="EMBL" id="JAUQTB010000001">
    <property type="protein sequence ID" value="MDO7904910.1"/>
    <property type="molecule type" value="Genomic_DNA"/>
</dbReference>
<dbReference type="InterPro" id="IPR001867">
    <property type="entry name" value="OmpR/PhoB-type_DNA-bd"/>
</dbReference>
<dbReference type="InterPro" id="IPR039420">
    <property type="entry name" value="WalR-like"/>
</dbReference>
<keyword evidence="2" id="KW-0902">Two-component regulatory system</keyword>
<gene>
    <name evidence="10" type="ORF">Q5741_00615</name>
</gene>
<dbReference type="Gene3D" id="1.10.10.10">
    <property type="entry name" value="Winged helix-like DNA-binding domain superfamily/Winged helix DNA-binding domain"/>
    <property type="match status" value="1"/>
</dbReference>
<evidence type="ECO:0000313" key="10">
    <source>
        <dbReference type="EMBL" id="MDO7904910.1"/>
    </source>
</evidence>
<dbReference type="InterPro" id="IPR016032">
    <property type="entry name" value="Sig_transdc_resp-reg_C-effctor"/>
</dbReference>
<dbReference type="Pfam" id="PF00486">
    <property type="entry name" value="Trans_reg_C"/>
    <property type="match status" value="1"/>
</dbReference>
<reference evidence="10 11" key="1">
    <citation type="submission" date="2023-07" db="EMBL/GenBank/DDBJ databases">
        <title>Paenibacillus sp. JX-17 nov. isolated from soil.</title>
        <authorList>
            <person name="Wan Y."/>
            <person name="Liu B."/>
        </authorList>
    </citation>
    <scope>NUCLEOTIDE SEQUENCE [LARGE SCALE GENOMIC DNA]</scope>
    <source>
        <strain evidence="10 11">JX-17</strain>
    </source>
</reference>
<accession>A0ABT9C6M4</accession>
<evidence type="ECO:0000256" key="5">
    <source>
        <dbReference type="ARBA" id="ARBA00023163"/>
    </source>
</evidence>
<dbReference type="SMART" id="SM00862">
    <property type="entry name" value="Trans_reg_C"/>
    <property type="match status" value="1"/>
</dbReference>
<feature type="DNA-binding region" description="OmpR/PhoB-type" evidence="7">
    <location>
        <begin position="125"/>
        <end position="223"/>
    </location>
</feature>
<keyword evidence="1" id="KW-0597">Phosphoprotein</keyword>
<name>A0ABT9C6M4_9BACL</name>
<dbReference type="SUPFAM" id="SSF46894">
    <property type="entry name" value="C-terminal effector domain of the bipartite response regulators"/>
    <property type="match status" value="1"/>
</dbReference>
<keyword evidence="3" id="KW-0805">Transcription regulation</keyword>
<evidence type="ECO:0000259" key="9">
    <source>
        <dbReference type="PROSITE" id="PS51755"/>
    </source>
</evidence>
<comment type="caution">
    <text evidence="10">The sequence shown here is derived from an EMBL/GenBank/DDBJ whole genome shotgun (WGS) entry which is preliminary data.</text>
</comment>
<keyword evidence="11" id="KW-1185">Reference proteome</keyword>
<evidence type="ECO:0000313" key="11">
    <source>
        <dbReference type="Proteomes" id="UP001240171"/>
    </source>
</evidence>
<dbReference type="PANTHER" id="PTHR48111:SF56">
    <property type="entry name" value="TETRATHIONATE RESPONSE REGULATORY PROTEIN TTRR"/>
    <property type="match status" value="1"/>
</dbReference>
<dbReference type="CDD" id="cd00383">
    <property type="entry name" value="trans_reg_C"/>
    <property type="match status" value="1"/>
</dbReference>
<dbReference type="PROSITE" id="PS51755">
    <property type="entry name" value="OMPR_PHOB"/>
    <property type="match status" value="1"/>
</dbReference>
<feature type="domain" description="OmpR/PhoB-type" evidence="9">
    <location>
        <begin position="125"/>
        <end position="223"/>
    </location>
</feature>
<dbReference type="PROSITE" id="PS50110">
    <property type="entry name" value="RESPONSE_REGULATORY"/>
    <property type="match status" value="1"/>
</dbReference>
<dbReference type="Gene3D" id="3.40.50.2300">
    <property type="match status" value="1"/>
</dbReference>
<dbReference type="SUPFAM" id="SSF52172">
    <property type="entry name" value="CheY-like"/>
    <property type="match status" value="1"/>
</dbReference>
<dbReference type="InterPro" id="IPR036388">
    <property type="entry name" value="WH-like_DNA-bd_sf"/>
</dbReference>
<protein>
    <submittedName>
        <fullName evidence="10">Response regulator transcription factor</fullName>
    </submittedName>
</protein>
<dbReference type="Proteomes" id="UP001240171">
    <property type="component" value="Unassembled WGS sequence"/>
</dbReference>
<organism evidence="10 11">
    <name type="scientific">Paenibacillus lacisoli</name>
    <dbReference type="NCBI Taxonomy" id="3064525"/>
    <lineage>
        <taxon>Bacteria</taxon>
        <taxon>Bacillati</taxon>
        <taxon>Bacillota</taxon>
        <taxon>Bacilli</taxon>
        <taxon>Bacillales</taxon>
        <taxon>Paenibacillaceae</taxon>
        <taxon>Paenibacillus</taxon>
    </lineage>
</organism>
<evidence type="ECO:0000256" key="7">
    <source>
        <dbReference type="PROSITE-ProRule" id="PRU01091"/>
    </source>
</evidence>
<comment type="caution">
    <text evidence="6">Lacks conserved residue(s) required for the propagation of feature annotation.</text>
</comment>
<dbReference type="PANTHER" id="PTHR48111">
    <property type="entry name" value="REGULATOR OF RPOS"/>
    <property type="match status" value="1"/>
</dbReference>
<feature type="domain" description="Response regulatory" evidence="8">
    <location>
        <begin position="3"/>
        <end position="115"/>
    </location>
</feature>
<dbReference type="Pfam" id="PF00072">
    <property type="entry name" value="Response_reg"/>
    <property type="match status" value="1"/>
</dbReference>
<dbReference type="InterPro" id="IPR001789">
    <property type="entry name" value="Sig_transdc_resp-reg_receiver"/>
</dbReference>
<evidence type="ECO:0000256" key="4">
    <source>
        <dbReference type="ARBA" id="ARBA00023125"/>
    </source>
</evidence>
<evidence type="ECO:0000256" key="3">
    <source>
        <dbReference type="ARBA" id="ARBA00023015"/>
    </source>
</evidence>
<dbReference type="CDD" id="cd00156">
    <property type="entry name" value="REC"/>
    <property type="match status" value="1"/>
</dbReference>
<sequence>MSETILVIDDSSSAADVASYLKDAGYEVEWFSEGEQGLDFMRNTHVDMLLSYKRNPLHLPMIEEAKRDGRRIPVLILADQQEPEQIVDCFSLGADDVVAKPVNMKILLARVNNLLRLFGKMNGNGRVIKLGKLQIDLKSHEVRVNHERVELTPKEYNLLLYLARHVDQVCSREDILHHVWGYDFQIDTNVVDVYIRHLRQKLERNSKHKWIQTIRGVGYMIRKG</sequence>
<dbReference type="RefSeq" id="WP_305022107.1">
    <property type="nucleotide sequence ID" value="NZ_JAUQTB010000001.1"/>
</dbReference>
<keyword evidence="5" id="KW-0804">Transcription</keyword>
<evidence type="ECO:0000256" key="6">
    <source>
        <dbReference type="PROSITE-ProRule" id="PRU00169"/>
    </source>
</evidence>
<dbReference type="InterPro" id="IPR011006">
    <property type="entry name" value="CheY-like_superfamily"/>
</dbReference>